<feature type="active site" evidence="9">
    <location>
        <position position="110"/>
    </location>
</feature>
<evidence type="ECO:0000256" key="7">
    <source>
        <dbReference type="ARBA" id="ARBA00022989"/>
    </source>
</evidence>
<keyword evidence="11" id="KW-0449">Lipoprotein</keyword>
<feature type="transmembrane region" description="Helical" evidence="9">
    <location>
        <begin position="84"/>
        <end position="100"/>
    </location>
</feature>
<keyword evidence="2 9" id="KW-1003">Cell membrane</keyword>
<comment type="subcellular location">
    <subcellularLocation>
        <location evidence="9">Cell membrane</location>
        <topology evidence="9">Multi-pass membrane protein</topology>
    </subcellularLocation>
</comment>
<feature type="transmembrane region" description="Helical" evidence="9">
    <location>
        <begin position="47"/>
        <end position="72"/>
    </location>
</feature>
<dbReference type="UniPathway" id="UPA00665"/>
<evidence type="ECO:0000256" key="6">
    <source>
        <dbReference type="ARBA" id="ARBA00022801"/>
    </source>
</evidence>
<dbReference type="EMBL" id="CACVAW010000052">
    <property type="protein sequence ID" value="CAA6812920.1"/>
    <property type="molecule type" value="Genomic_DNA"/>
</dbReference>
<evidence type="ECO:0000256" key="9">
    <source>
        <dbReference type="HAMAP-Rule" id="MF_00161"/>
    </source>
</evidence>
<organism evidence="11">
    <name type="scientific">uncultured Campylobacterales bacterium</name>
    <dbReference type="NCBI Taxonomy" id="352960"/>
    <lineage>
        <taxon>Bacteria</taxon>
        <taxon>Pseudomonadati</taxon>
        <taxon>Campylobacterota</taxon>
        <taxon>Epsilonproteobacteria</taxon>
        <taxon>Campylobacterales</taxon>
        <taxon>environmental samples</taxon>
    </lineage>
</organism>
<evidence type="ECO:0000256" key="5">
    <source>
        <dbReference type="ARBA" id="ARBA00022750"/>
    </source>
</evidence>
<feature type="transmembrane region" description="Helical" evidence="9">
    <location>
        <begin position="120"/>
        <end position="143"/>
    </location>
</feature>
<dbReference type="GO" id="GO:0005886">
    <property type="term" value="C:plasma membrane"/>
    <property type="evidence" value="ECO:0007669"/>
    <property type="project" value="UniProtKB-SubCell"/>
</dbReference>
<keyword evidence="8 9" id="KW-0472">Membrane</keyword>
<accession>A0A6S6SWJ2</accession>
<keyword evidence="4 9" id="KW-0812">Transmembrane</keyword>
<comment type="caution">
    <text evidence="9">Lacks conserved residue(s) required for the propagation of feature annotation.</text>
</comment>
<dbReference type="NCBIfam" id="TIGR00077">
    <property type="entry name" value="lspA"/>
    <property type="match status" value="1"/>
</dbReference>
<keyword evidence="6 9" id="KW-0378">Hydrolase</keyword>
<dbReference type="PANTHER" id="PTHR33695:SF1">
    <property type="entry name" value="LIPOPROTEIN SIGNAL PEPTIDASE"/>
    <property type="match status" value="1"/>
</dbReference>
<comment type="similarity">
    <text evidence="1 9 10">Belongs to the peptidase A8 family.</text>
</comment>
<keyword evidence="5 9" id="KW-0064">Aspartyl protease</keyword>
<sequence>MIKYLLPAKLITLLVFIVDQSIKTIFVNGYEYHNIYFSLELHYNTGVAFSMFAFLGEYLKYIQIGILIFVIYYALQHKEILKKSIIPFAIFLGAGLSNVYDRFIHTGVVDYFYWHYWFDFAVFNLADVLINFSFLLFVIIYFVNFRKK</sequence>
<comment type="pathway">
    <text evidence="9">Protein modification; lipoprotein biosynthesis (signal peptide cleavage).</text>
</comment>
<dbReference type="EC" id="3.4.23.36" evidence="9"/>
<keyword evidence="3 9" id="KW-0645">Protease</keyword>
<evidence type="ECO:0000256" key="8">
    <source>
        <dbReference type="ARBA" id="ARBA00023136"/>
    </source>
</evidence>
<evidence type="ECO:0000256" key="10">
    <source>
        <dbReference type="RuleBase" id="RU004181"/>
    </source>
</evidence>
<feature type="active site" evidence="9">
    <location>
        <position position="127"/>
    </location>
</feature>
<evidence type="ECO:0000256" key="2">
    <source>
        <dbReference type="ARBA" id="ARBA00022475"/>
    </source>
</evidence>
<evidence type="ECO:0000313" key="11">
    <source>
        <dbReference type="EMBL" id="CAA6812920.1"/>
    </source>
</evidence>
<evidence type="ECO:0000256" key="3">
    <source>
        <dbReference type="ARBA" id="ARBA00022670"/>
    </source>
</evidence>
<proteinExistence type="inferred from homology"/>
<dbReference type="HAMAP" id="MF_00161">
    <property type="entry name" value="LspA"/>
    <property type="match status" value="1"/>
</dbReference>
<gene>
    <name evidence="9" type="primary">lspA</name>
    <name evidence="11" type="ORF">HELGO_WM21838</name>
</gene>
<comment type="function">
    <text evidence="9">This protein specifically catalyzes the removal of signal peptides from prolipoproteins.</text>
</comment>
<evidence type="ECO:0000256" key="1">
    <source>
        <dbReference type="ARBA" id="ARBA00006139"/>
    </source>
</evidence>
<comment type="catalytic activity">
    <reaction evidence="9">
        <text>Release of signal peptides from bacterial membrane prolipoproteins. Hydrolyzes -Xaa-Yaa-Zaa-|-(S,diacylglyceryl)Cys-, in which Xaa is hydrophobic (preferably Leu), and Yaa (Ala or Ser) and Zaa (Gly or Ala) have small, neutral side chains.</text>
        <dbReference type="EC" id="3.4.23.36"/>
    </reaction>
</comment>
<evidence type="ECO:0000256" key="4">
    <source>
        <dbReference type="ARBA" id="ARBA00022692"/>
    </source>
</evidence>
<dbReference type="InterPro" id="IPR001872">
    <property type="entry name" value="Peptidase_A8"/>
</dbReference>
<protein>
    <recommendedName>
        <fullName evidence="9">Lipoprotein signal peptidase</fullName>
        <ecNumber evidence="9">3.4.23.36</ecNumber>
    </recommendedName>
    <alternativeName>
        <fullName evidence="9">Prolipoprotein signal peptidase</fullName>
    </alternativeName>
    <alternativeName>
        <fullName evidence="9">Signal peptidase II</fullName>
        <shortName evidence="9">SPase II</shortName>
    </alternativeName>
</protein>
<dbReference type="PANTHER" id="PTHR33695">
    <property type="entry name" value="LIPOPROTEIN SIGNAL PEPTIDASE"/>
    <property type="match status" value="1"/>
</dbReference>
<dbReference type="GO" id="GO:0004190">
    <property type="term" value="F:aspartic-type endopeptidase activity"/>
    <property type="evidence" value="ECO:0007669"/>
    <property type="project" value="UniProtKB-UniRule"/>
</dbReference>
<name>A0A6S6SWJ2_9BACT</name>
<keyword evidence="7 9" id="KW-1133">Transmembrane helix</keyword>
<dbReference type="AlphaFoldDB" id="A0A6S6SWJ2"/>
<dbReference type="Pfam" id="PF01252">
    <property type="entry name" value="Peptidase_A8"/>
    <property type="match status" value="1"/>
</dbReference>
<reference evidence="11" key="1">
    <citation type="submission" date="2020-01" db="EMBL/GenBank/DDBJ databases">
        <authorList>
            <person name="Meier V. D."/>
            <person name="Meier V D."/>
        </authorList>
    </citation>
    <scope>NUCLEOTIDE SEQUENCE</scope>
    <source>
        <strain evidence="11">HLG_WM_MAG_12</strain>
    </source>
</reference>
<dbReference type="PRINTS" id="PR00781">
    <property type="entry name" value="LIPOSIGPTASE"/>
</dbReference>
<dbReference type="GO" id="GO:0006508">
    <property type="term" value="P:proteolysis"/>
    <property type="evidence" value="ECO:0007669"/>
    <property type="project" value="UniProtKB-KW"/>
</dbReference>